<dbReference type="Pfam" id="PF13358">
    <property type="entry name" value="DDE_3"/>
    <property type="match status" value="1"/>
</dbReference>
<dbReference type="InParanoid" id="A0A409XSQ1"/>
<sequence length="310" mass="35564">MKTRNIALATGISPRCIRRFIGLWKTTGTVLKQNLGVEKGRPRVLTSLDVLYLECLIEQRPDILVSELQNALSAAYNVEVDATTITRTLHKCGLTRKKTVKITRPARERNEEQRSQYQIDIGENYPPETLVFLDESACNRMTSRRSMGWAPLGKRARRHDYFVQGQRYSILPAISLNGILHIDILTTSWTADEFRLYVEVLLDQMNPYPQQNSVLVLDNASAHHFDDLRALIEGRGMRLRYLPPYSPDFNPIEEGFSGMKAWLRRNNDYVLGELTGEESCDPYAILWEAVFNSMTPKNIAGWYRDCGYVQ</sequence>
<dbReference type="STRING" id="93625.A0A409XSQ1"/>
<dbReference type="PANTHER" id="PTHR46564">
    <property type="entry name" value="TRANSPOSASE"/>
    <property type="match status" value="1"/>
</dbReference>
<protein>
    <recommendedName>
        <fullName evidence="1">Tc1-like transposase DDE domain-containing protein</fullName>
    </recommendedName>
</protein>
<dbReference type="InterPro" id="IPR047655">
    <property type="entry name" value="Transpos_IS630-like"/>
</dbReference>
<proteinExistence type="predicted"/>
<name>A0A409XSQ1_PSICY</name>
<feature type="domain" description="Tc1-like transposase DDE" evidence="1">
    <location>
        <begin position="130"/>
        <end position="267"/>
    </location>
</feature>
<dbReference type="InterPro" id="IPR038717">
    <property type="entry name" value="Tc1-like_DDE_dom"/>
</dbReference>
<evidence type="ECO:0000313" key="3">
    <source>
        <dbReference type="Proteomes" id="UP000283269"/>
    </source>
</evidence>
<organism evidence="2 3">
    <name type="scientific">Psilocybe cyanescens</name>
    <dbReference type="NCBI Taxonomy" id="93625"/>
    <lineage>
        <taxon>Eukaryota</taxon>
        <taxon>Fungi</taxon>
        <taxon>Dikarya</taxon>
        <taxon>Basidiomycota</taxon>
        <taxon>Agaricomycotina</taxon>
        <taxon>Agaricomycetes</taxon>
        <taxon>Agaricomycetidae</taxon>
        <taxon>Agaricales</taxon>
        <taxon>Agaricineae</taxon>
        <taxon>Strophariaceae</taxon>
        <taxon>Psilocybe</taxon>
    </lineage>
</organism>
<dbReference type="Proteomes" id="UP000283269">
    <property type="component" value="Unassembled WGS sequence"/>
</dbReference>
<dbReference type="AlphaFoldDB" id="A0A409XSQ1"/>
<comment type="caution">
    <text evidence="2">The sequence shown here is derived from an EMBL/GenBank/DDBJ whole genome shotgun (WGS) entry which is preliminary data.</text>
</comment>
<dbReference type="OrthoDB" id="2266637at2759"/>
<reference evidence="2 3" key="1">
    <citation type="journal article" date="2018" name="Evol. Lett.">
        <title>Horizontal gene cluster transfer increased hallucinogenic mushroom diversity.</title>
        <authorList>
            <person name="Reynolds H.T."/>
            <person name="Vijayakumar V."/>
            <person name="Gluck-Thaler E."/>
            <person name="Korotkin H.B."/>
            <person name="Matheny P.B."/>
            <person name="Slot J.C."/>
        </authorList>
    </citation>
    <scope>NUCLEOTIDE SEQUENCE [LARGE SCALE GENOMIC DNA]</scope>
    <source>
        <strain evidence="2 3">2631</strain>
    </source>
</reference>
<dbReference type="Gene3D" id="3.30.420.10">
    <property type="entry name" value="Ribonuclease H-like superfamily/Ribonuclease H"/>
    <property type="match status" value="1"/>
</dbReference>
<dbReference type="InterPro" id="IPR009057">
    <property type="entry name" value="Homeodomain-like_sf"/>
</dbReference>
<accession>A0A409XSQ1</accession>
<evidence type="ECO:0000313" key="2">
    <source>
        <dbReference type="EMBL" id="PPQ93740.1"/>
    </source>
</evidence>
<keyword evidence="3" id="KW-1185">Reference proteome</keyword>
<dbReference type="InterPro" id="IPR036397">
    <property type="entry name" value="RNaseH_sf"/>
</dbReference>
<gene>
    <name evidence="2" type="ORF">CVT25_013244</name>
</gene>
<dbReference type="GO" id="GO:0003676">
    <property type="term" value="F:nucleic acid binding"/>
    <property type="evidence" value="ECO:0007669"/>
    <property type="project" value="InterPro"/>
</dbReference>
<dbReference type="EMBL" id="NHYD01000614">
    <property type="protein sequence ID" value="PPQ93740.1"/>
    <property type="molecule type" value="Genomic_DNA"/>
</dbReference>
<evidence type="ECO:0000259" key="1">
    <source>
        <dbReference type="Pfam" id="PF13358"/>
    </source>
</evidence>
<dbReference type="SUPFAM" id="SSF46689">
    <property type="entry name" value="Homeodomain-like"/>
    <property type="match status" value="1"/>
</dbReference>
<dbReference type="NCBIfam" id="NF033545">
    <property type="entry name" value="transpos_IS630"/>
    <property type="match status" value="1"/>
</dbReference>
<dbReference type="PANTHER" id="PTHR46564:SF1">
    <property type="entry name" value="TRANSPOSASE"/>
    <property type="match status" value="1"/>
</dbReference>